<dbReference type="OrthoDB" id="9781654at2"/>
<accession>A0A1M5AA17</accession>
<dbReference type="CDD" id="cd20308">
    <property type="entry name" value="cupin_YdaE"/>
    <property type="match status" value="1"/>
</dbReference>
<dbReference type="SUPFAM" id="SSF51182">
    <property type="entry name" value="RmlC-like cupins"/>
    <property type="match status" value="1"/>
</dbReference>
<dbReference type="InterPro" id="IPR014710">
    <property type="entry name" value="RmlC-like_jellyroll"/>
</dbReference>
<organism evidence="9 10">
    <name type="scientific">Lactonifactor longoviformis DSM 17459</name>
    <dbReference type="NCBI Taxonomy" id="1122155"/>
    <lineage>
        <taxon>Bacteria</taxon>
        <taxon>Bacillati</taxon>
        <taxon>Bacillota</taxon>
        <taxon>Clostridia</taxon>
        <taxon>Eubacteriales</taxon>
        <taxon>Clostridiaceae</taxon>
        <taxon>Lactonifactor</taxon>
    </lineage>
</organism>
<dbReference type="Pfam" id="PF07385">
    <property type="entry name" value="Lyx_isomer"/>
    <property type="match status" value="1"/>
</dbReference>
<comment type="catalytic activity">
    <reaction evidence="6">
        <text>D-lyxose = D-xylulose</text>
        <dbReference type="Rhea" id="RHEA:14201"/>
        <dbReference type="ChEBI" id="CHEBI:16789"/>
        <dbReference type="ChEBI" id="CHEBI:17140"/>
        <dbReference type="EC" id="5.3.1.15"/>
    </reaction>
</comment>
<evidence type="ECO:0000313" key="9">
    <source>
        <dbReference type="EMBL" id="SHF26927.1"/>
    </source>
</evidence>
<dbReference type="AlphaFoldDB" id="A0A1M5AA17"/>
<keyword evidence="4 9" id="KW-0413">Isomerase</keyword>
<dbReference type="GO" id="GO:0046872">
    <property type="term" value="F:metal ion binding"/>
    <property type="evidence" value="ECO:0007669"/>
    <property type="project" value="UniProtKB-KW"/>
</dbReference>
<evidence type="ECO:0000256" key="8">
    <source>
        <dbReference type="ARBA" id="ARBA00044972"/>
    </source>
</evidence>
<evidence type="ECO:0000256" key="1">
    <source>
        <dbReference type="ARBA" id="ARBA00001936"/>
    </source>
</evidence>
<keyword evidence="3" id="KW-0464">Manganese</keyword>
<keyword evidence="2" id="KW-0479">Metal-binding</keyword>
<reference evidence="9 10" key="1">
    <citation type="submission" date="2016-11" db="EMBL/GenBank/DDBJ databases">
        <authorList>
            <person name="Jaros S."/>
            <person name="Januszkiewicz K."/>
            <person name="Wedrychowicz H."/>
        </authorList>
    </citation>
    <scope>NUCLEOTIDE SEQUENCE [LARGE SCALE GENOMIC DNA]</scope>
    <source>
        <strain evidence="9 10">DSM 17459</strain>
    </source>
</reference>
<evidence type="ECO:0000256" key="7">
    <source>
        <dbReference type="ARBA" id="ARBA00044951"/>
    </source>
</evidence>
<proteinExistence type="inferred from homology"/>
<evidence type="ECO:0000313" key="10">
    <source>
        <dbReference type="Proteomes" id="UP000184245"/>
    </source>
</evidence>
<dbReference type="GO" id="GO:0047828">
    <property type="term" value="F:D-lyxose ketol-isomerase activity"/>
    <property type="evidence" value="ECO:0007669"/>
    <property type="project" value="UniProtKB-EC"/>
</dbReference>
<dbReference type="InterPro" id="IPR010864">
    <property type="entry name" value="D-lyxose_isomer"/>
</dbReference>
<dbReference type="Gene3D" id="2.60.120.10">
    <property type="entry name" value="Jelly Rolls"/>
    <property type="match status" value="1"/>
</dbReference>
<dbReference type="RefSeq" id="WP_072853325.1">
    <property type="nucleotide sequence ID" value="NZ_FQVI01000019.1"/>
</dbReference>
<evidence type="ECO:0000256" key="5">
    <source>
        <dbReference type="ARBA" id="ARBA00023277"/>
    </source>
</evidence>
<evidence type="ECO:0000256" key="4">
    <source>
        <dbReference type="ARBA" id="ARBA00023235"/>
    </source>
</evidence>
<evidence type="ECO:0000256" key="2">
    <source>
        <dbReference type="ARBA" id="ARBA00022723"/>
    </source>
</evidence>
<evidence type="ECO:0000256" key="6">
    <source>
        <dbReference type="ARBA" id="ARBA00044907"/>
    </source>
</evidence>
<comment type="cofactor">
    <cofactor evidence="1">
        <name>Mn(2+)</name>
        <dbReference type="ChEBI" id="CHEBI:29035"/>
    </cofactor>
</comment>
<protein>
    <recommendedName>
        <fullName evidence="8">D-lyxose ketol-isomerase</fullName>
        <ecNumber evidence="8">5.3.1.15</ecNumber>
    </recommendedName>
</protein>
<sequence>MRKECYEEARKKALEFYEKAAIVLTDEEKAAIEIADFGLEDLEHIGLILVTFVNTDRCCAKEMVLFPGQTCPEHCHGPIPELHYEGKEETFRCRYGSVYLYVEGEETSNPLGKKPEGYEDTYTVGHEIVLHAGEQYTLVPNTKHWFQAGPEGAVISEFSTKSLDEYDVFTDPKINRTPVIE</sequence>
<dbReference type="InterPro" id="IPR011051">
    <property type="entry name" value="RmlC_Cupin_sf"/>
</dbReference>
<keyword evidence="10" id="KW-1185">Reference proteome</keyword>
<dbReference type="Proteomes" id="UP000184245">
    <property type="component" value="Unassembled WGS sequence"/>
</dbReference>
<evidence type="ECO:0000256" key="3">
    <source>
        <dbReference type="ARBA" id="ARBA00023211"/>
    </source>
</evidence>
<dbReference type="STRING" id="1122155.SAMN02745158_03089"/>
<dbReference type="EC" id="5.3.1.15" evidence="8"/>
<name>A0A1M5AA17_9CLOT</name>
<dbReference type="EMBL" id="FQVI01000019">
    <property type="protein sequence ID" value="SHF26927.1"/>
    <property type="molecule type" value="Genomic_DNA"/>
</dbReference>
<gene>
    <name evidence="9" type="ORF">SAMN02745158_03089</name>
</gene>
<comment type="similarity">
    <text evidence="7">Belongs to the D-lyxose ketol-isomerase family.</text>
</comment>
<keyword evidence="5" id="KW-0119">Carbohydrate metabolism</keyword>